<dbReference type="GO" id="GO:1990414">
    <property type="term" value="P:replication-born double-strand break repair via sister chromatid exchange"/>
    <property type="evidence" value="ECO:0007669"/>
    <property type="project" value="TreeGrafter"/>
</dbReference>
<feature type="region of interest" description="Disordered" evidence="7">
    <location>
        <begin position="203"/>
        <end position="225"/>
    </location>
</feature>
<feature type="domain" description="Rad21/Rec8-like protein N-terminal" evidence="9">
    <location>
        <begin position="1"/>
        <end position="102"/>
    </location>
</feature>
<proteinExistence type="inferred from homology"/>
<keyword evidence="5" id="KW-0539">Nucleus</keyword>
<dbReference type="EnsemblMetazoa" id="AAEL017135-RA">
    <property type="protein sequence ID" value="AAEL017135-PA"/>
    <property type="gene ID" value="AAEL017135"/>
</dbReference>
<protein>
    <submittedName>
        <fullName evidence="10">Uncharacterized protein</fullName>
    </submittedName>
</protein>
<evidence type="ECO:0000256" key="1">
    <source>
        <dbReference type="ARBA" id="ARBA00004123"/>
    </source>
</evidence>
<feature type="region of interest" description="Disordered" evidence="7">
    <location>
        <begin position="564"/>
        <end position="611"/>
    </location>
</feature>
<dbReference type="VEuPathDB" id="VectorBase:AAEL017135"/>
<feature type="compositionally biased region" description="Low complexity" evidence="7">
    <location>
        <begin position="401"/>
        <end position="414"/>
    </location>
</feature>
<evidence type="ECO:0000259" key="9">
    <source>
        <dbReference type="Pfam" id="PF04825"/>
    </source>
</evidence>
<dbReference type="FunCoup" id="A0A1S4G5A2">
    <property type="interactions" value="2122"/>
</dbReference>
<gene>
    <name evidence="10" type="primary">110681196</name>
</gene>
<dbReference type="GO" id="GO:0008278">
    <property type="term" value="C:cohesin complex"/>
    <property type="evidence" value="ECO:0007669"/>
    <property type="project" value="InterPro"/>
</dbReference>
<dbReference type="PANTHER" id="PTHR12585:SF69">
    <property type="entry name" value="FI11703P"/>
    <property type="match status" value="1"/>
</dbReference>
<dbReference type="GO" id="GO:0007062">
    <property type="term" value="P:sister chromatid cohesion"/>
    <property type="evidence" value="ECO:0007669"/>
    <property type="project" value="InterPro"/>
</dbReference>
<keyword evidence="6" id="KW-0175">Coiled coil</keyword>
<feature type="compositionally biased region" description="Acidic residues" evidence="7">
    <location>
        <begin position="342"/>
        <end position="352"/>
    </location>
</feature>
<dbReference type="CDD" id="cd21792">
    <property type="entry name" value="Rad21_Rec8_M_NXP1-like"/>
    <property type="match status" value="1"/>
</dbReference>
<dbReference type="FunFam" id="1.10.10.580:FF:000006">
    <property type="entry name" value="Cohesin subunit rad21, putative"/>
    <property type="match status" value="1"/>
</dbReference>
<evidence type="ECO:0000256" key="5">
    <source>
        <dbReference type="ARBA" id="ARBA00023242"/>
    </source>
</evidence>
<sequence length="964" mass="104689">MFYAHIVLAKKGPLARIWLAAHWDKKITKAHVFETNIEQSVDGIMQPKVKLALRTSGHLLLGVVRIYARKAKYLLADCNEAFVKIKMAFRPGMVDLPEEHREAAVNAITLPEVFHDFDTPLPELNDVDIEAHFSINQSRADEITMREDYGTLPMNIHDDGFGDMGFDDTPDIVRDRIEEPMENLEAEHVALENQADTTAVATNGTATEDAPGSSGTDGKDKPIDKKGLRARAKSLYEELSEQPPQDTRWNEYLDDLFTDPVAPPPDLEQEKEPLPGTSRSVLDSFDPHHPHEVDNDGFGDEGGFGAEPAAGLFEGDIFADAPLAPEPELPAAPVQAQHGAAEEDSDDDDDDHFDVGGAPSPVPSTDNSRPPSPIMTQQLLEDLQQPGTSQDGIPKAPVSQELPVEPVPSAVVPEQPHEEPEMRPEGEDEQMVAEVGAEEPNVEQTTLLHNEEESFALAPVDASALKGVTKSKRKRKLIVDEVKNISGEEMKSQLANTTDIVTTLDLAPPTKRLMYWKETGGVEKLFALPSRDIPARCMFKNYQRHLTSRSIGVEEFEALGPLEVLGVEQQQPERPESPVTQRRGRKRRGHQELLPPETPMTPATPATPGHLDQTSVDQMRDAVEMPPPTPVSMELRDQEMCQSFHPDMPPPATPGLSNIGSPQTPLNLGMQTPQMMPPTPGMPSIPMTPGNLVHGGLTPAGLAHGGLTPAGLAHGGLTPAGLAHGGLTPAGLAHGGLTPAGLAHGGLTPAGLAHGGLTPGDLNHGGMTPAGLQHGSSGHVMPELPGAMTPHGLDHGGMTPHHASLENIDQIPNLPADQVSSILNEPGMENFSNLGYDGHAASPAREALHEDVHNEWNQDYEFPHSVGGQQVSEEQQVDETIEQFEERVLNKRAAQLFISVRSRLLKTDSMVLSEMTHRNDKKQAAQKFYSLLVLKKFKALEITQPKPYADITITRGPLFENPIL</sequence>
<dbReference type="InterPro" id="IPR049589">
    <property type="entry name" value="NXP1_M-like"/>
</dbReference>
<dbReference type="InterPro" id="IPR036390">
    <property type="entry name" value="WH_DNA-bd_sf"/>
</dbReference>
<evidence type="ECO:0000313" key="10">
    <source>
        <dbReference type="EnsemblMetazoa" id="AAEL017135-PA"/>
    </source>
</evidence>
<evidence type="ECO:0000256" key="2">
    <source>
        <dbReference type="ARBA" id="ARBA00004286"/>
    </source>
</evidence>
<feature type="coiled-coil region" evidence="6">
    <location>
        <begin position="174"/>
        <end position="201"/>
    </location>
</feature>
<comment type="subcellular location">
    <subcellularLocation>
        <location evidence="2">Chromosome</location>
    </subcellularLocation>
    <subcellularLocation>
        <location evidence="1">Nucleus</location>
    </subcellularLocation>
</comment>
<feature type="compositionally biased region" description="Polar residues" evidence="7">
    <location>
        <begin position="363"/>
        <end position="391"/>
    </location>
</feature>
<reference evidence="10 11" key="1">
    <citation type="submission" date="2017-06" db="EMBL/GenBank/DDBJ databases">
        <title>Aedes aegypti genome working group (AGWG) sequencing and assembly.</title>
        <authorList>
            <consortium name="Aedes aegypti Genome Working Group (AGWG)"/>
            <person name="Matthews B.J."/>
        </authorList>
    </citation>
    <scope>NUCLEOTIDE SEQUENCE [LARGE SCALE GENOMIC DNA]</scope>
    <source>
        <strain evidence="10 11">LVP_AGWG</strain>
    </source>
</reference>
<name>A0A1S4G5A2_AEDAE</name>
<dbReference type="Proteomes" id="UP000008820">
    <property type="component" value="Chromosome 1"/>
</dbReference>
<keyword evidence="4" id="KW-0158">Chromosome</keyword>
<dbReference type="AlphaFoldDB" id="A0A1S4G5A2"/>
<dbReference type="SUPFAM" id="SSF46785">
    <property type="entry name" value="Winged helix' DNA-binding domain"/>
    <property type="match status" value="1"/>
</dbReference>
<feature type="compositionally biased region" description="Basic and acidic residues" evidence="7">
    <location>
        <begin position="285"/>
        <end position="294"/>
    </location>
</feature>
<dbReference type="OrthoDB" id="10071381at2759"/>
<dbReference type="InterPro" id="IPR006909">
    <property type="entry name" value="Rad21/Rec8_C_eu"/>
</dbReference>
<evidence type="ECO:0000256" key="6">
    <source>
        <dbReference type="SAM" id="Coils"/>
    </source>
</evidence>
<accession>A0A1S4G5A2</accession>
<dbReference type="InterPro" id="IPR023093">
    <property type="entry name" value="ScpA-like_C"/>
</dbReference>
<evidence type="ECO:0000256" key="3">
    <source>
        <dbReference type="ARBA" id="ARBA00009870"/>
    </source>
</evidence>
<keyword evidence="11" id="KW-1185">Reference proteome</keyword>
<feature type="domain" description="Rad21/Rec8-like protein C-terminal eukaryotic" evidence="8">
    <location>
        <begin position="909"/>
        <end position="957"/>
    </location>
</feature>
<dbReference type="GO" id="GO:0003682">
    <property type="term" value="F:chromatin binding"/>
    <property type="evidence" value="ECO:0007669"/>
    <property type="project" value="TreeGrafter"/>
</dbReference>
<feature type="compositionally biased region" description="Low complexity" evidence="7">
    <location>
        <begin position="592"/>
        <end position="608"/>
    </location>
</feature>
<evidence type="ECO:0000256" key="7">
    <source>
        <dbReference type="SAM" id="MobiDB-lite"/>
    </source>
</evidence>
<feature type="region of interest" description="Disordered" evidence="7">
    <location>
        <begin position="256"/>
        <end position="428"/>
    </location>
</feature>
<dbReference type="InParanoid" id="A0A1S4G5A2"/>
<feature type="compositionally biased region" description="Low complexity" evidence="7">
    <location>
        <begin position="306"/>
        <end position="323"/>
    </location>
</feature>
<feature type="compositionally biased region" description="Basic and acidic residues" evidence="7">
    <location>
        <begin position="415"/>
        <end position="425"/>
    </location>
</feature>
<organism evidence="10 11">
    <name type="scientific">Aedes aegypti</name>
    <name type="common">Yellowfever mosquito</name>
    <name type="synonym">Culex aegypti</name>
    <dbReference type="NCBI Taxonomy" id="7159"/>
    <lineage>
        <taxon>Eukaryota</taxon>
        <taxon>Metazoa</taxon>
        <taxon>Ecdysozoa</taxon>
        <taxon>Arthropoda</taxon>
        <taxon>Hexapoda</taxon>
        <taxon>Insecta</taxon>
        <taxon>Pterygota</taxon>
        <taxon>Neoptera</taxon>
        <taxon>Endopterygota</taxon>
        <taxon>Diptera</taxon>
        <taxon>Nematocera</taxon>
        <taxon>Culicoidea</taxon>
        <taxon>Culicidae</taxon>
        <taxon>Culicinae</taxon>
        <taxon>Aedini</taxon>
        <taxon>Aedes</taxon>
        <taxon>Stegomyia</taxon>
    </lineage>
</organism>
<dbReference type="InterPro" id="IPR039781">
    <property type="entry name" value="Rad21/Rec8-like"/>
</dbReference>
<evidence type="ECO:0000313" key="11">
    <source>
        <dbReference type="Proteomes" id="UP000008820"/>
    </source>
</evidence>
<dbReference type="Gene3D" id="1.10.10.580">
    <property type="entry name" value="Structural maintenance of chromosome 1. Chain E"/>
    <property type="match status" value="1"/>
</dbReference>
<dbReference type="Pfam" id="PF04825">
    <property type="entry name" value="Rad21_Rec8_N"/>
    <property type="match status" value="1"/>
</dbReference>
<dbReference type="PANTHER" id="PTHR12585">
    <property type="entry name" value="SCC1 / RAD21 FAMILY MEMBER"/>
    <property type="match status" value="1"/>
</dbReference>
<dbReference type="InterPro" id="IPR006910">
    <property type="entry name" value="Rad21_Rec8_N"/>
</dbReference>
<reference evidence="10" key="2">
    <citation type="submission" date="2020-05" db="UniProtKB">
        <authorList>
            <consortium name="EnsemblMetazoa"/>
        </authorList>
    </citation>
    <scope>IDENTIFICATION</scope>
    <source>
        <strain evidence="10">LVP_AGWG</strain>
    </source>
</reference>
<dbReference type="GO" id="GO:0005634">
    <property type="term" value="C:nucleus"/>
    <property type="evidence" value="ECO:0007669"/>
    <property type="project" value="UniProtKB-SubCell"/>
</dbReference>
<comment type="similarity">
    <text evidence="3">Belongs to the rad21 family.</text>
</comment>
<dbReference type="Pfam" id="PF04824">
    <property type="entry name" value="Rad21_Rec8"/>
    <property type="match status" value="1"/>
</dbReference>
<evidence type="ECO:0000256" key="4">
    <source>
        <dbReference type="ARBA" id="ARBA00022454"/>
    </source>
</evidence>
<evidence type="ECO:0000259" key="8">
    <source>
        <dbReference type="Pfam" id="PF04824"/>
    </source>
</evidence>